<feature type="region of interest" description="Disordered" evidence="5">
    <location>
        <begin position="60"/>
        <end position="81"/>
    </location>
</feature>
<feature type="transmembrane region" description="Helical" evidence="6">
    <location>
        <begin position="170"/>
        <end position="191"/>
    </location>
</feature>
<keyword evidence="4 6" id="KW-0472">Membrane</keyword>
<feature type="transmembrane region" description="Helical" evidence="6">
    <location>
        <begin position="228"/>
        <end position="253"/>
    </location>
</feature>
<evidence type="ECO:0000259" key="7">
    <source>
        <dbReference type="Pfam" id="PF03151"/>
    </source>
</evidence>
<organism evidence="8 9">
    <name type="scientific">Rhizophlyctis rosea</name>
    <dbReference type="NCBI Taxonomy" id="64517"/>
    <lineage>
        <taxon>Eukaryota</taxon>
        <taxon>Fungi</taxon>
        <taxon>Fungi incertae sedis</taxon>
        <taxon>Chytridiomycota</taxon>
        <taxon>Chytridiomycota incertae sedis</taxon>
        <taxon>Chytridiomycetes</taxon>
        <taxon>Rhizophlyctidales</taxon>
        <taxon>Rhizophlyctidaceae</taxon>
        <taxon>Rhizophlyctis</taxon>
    </lineage>
</organism>
<dbReference type="Proteomes" id="UP001212841">
    <property type="component" value="Unassembled WGS sequence"/>
</dbReference>
<dbReference type="Pfam" id="PF03151">
    <property type="entry name" value="TPT"/>
    <property type="match status" value="1"/>
</dbReference>
<feature type="transmembrane region" description="Helical" evidence="6">
    <location>
        <begin position="335"/>
        <end position="353"/>
    </location>
</feature>
<protein>
    <submittedName>
        <fullName evidence="8">Suppressor of loss of ypt1</fullName>
    </submittedName>
</protein>
<dbReference type="InterPro" id="IPR050186">
    <property type="entry name" value="TPT_transporter"/>
</dbReference>
<reference evidence="8" key="1">
    <citation type="submission" date="2020-05" db="EMBL/GenBank/DDBJ databases">
        <title>Phylogenomic resolution of chytrid fungi.</title>
        <authorList>
            <person name="Stajich J.E."/>
            <person name="Amses K."/>
            <person name="Simmons R."/>
            <person name="Seto K."/>
            <person name="Myers J."/>
            <person name="Bonds A."/>
            <person name="Quandt C.A."/>
            <person name="Barry K."/>
            <person name="Liu P."/>
            <person name="Grigoriev I."/>
            <person name="Longcore J.E."/>
            <person name="James T.Y."/>
        </authorList>
    </citation>
    <scope>NUCLEOTIDE SEQUENCE</scope>
    <source>
        <strain evidence="8">JEL0318</strain>
    </source>
</reference>
<keyword evidence="9" id="KW-1185">Reference proteome</keyword>
<feature type="domain" description="Sugar phosphate transporter" evidence="7">
    <location>
        <begin position="145"/>
        <end position="447"/>
    </location>
</feature>
<comment type="caution">
    <text evidence="8">The sequence shown here is derived from an EMBL/GenBank/DDBJ whole genome shotgun (WGS) entry which is preliminary data.</text>
</comment>
<name>A0AAD5X914_9FUNG</name>
<dbReference type="SUPFAM" id="SSF103481">
    <property type="entry name" value="Multidrug resistance efflux transporter EmrE"/>
    <property type="match status" value="1"/>
</dbReference>
<comment type="subcellular location">
    <subcellularLocation>
        <location evidence="1">Membrane</location>
        <topology evidence="1">Multi-pass membrane protein</topology>
    </subcellularLocation>
</comment>
<dbReference type="PANTHER" id="PTHR11132">
    <property type="entry name" value="SOLUTE CARRIER FAMILY 35"/>
    <property type="match status" value="1"/>
</dbReference>
<evidence type="ECO:0000313" key="8">
    <source>
        <dbReference type="EMBL" id="KAJ3056802.1"/>
    </source>
</evidence>
<evidence type="ECO:0000313" key="9">
    <source>
        <dbReference type="Proteomes" id="UP001212841"/>
    </source>
</evidence>
<feature type="transmembrane region" description="Helical" evidence="6">
    <location>
        <begin position="265"/>
        <end position="284"/>
    </location>
</feature>
<feature type="transmembrane region" description="Helical" evidence="6">
    <location>
        <begin position="203"/>
        <end position="222"/>
    </location>
</feature>
<evidence type="ECO:0000256" key="5">
    <source>
        <dbReference type="SAM" id="MobiDB-lite"/>
    </source>
</evidence>
<dbReference type="InterPro" id="IPR037185">
    <property type="entry name" value="EmrE-like"/>
</dbReference>
<evidence type="ECO:0000256" key="2">
    <source>
        <dbReference type="ARBA" id="ARBA00022692"/>
    </source>
</evidence>
<dbReference type="InterPro" id="IPR004853">
    <property type="entry name" value="Sugar_P_trans_dom"/>
</dbReference>
<proteinExistence type="predicted"/>
<feature type="transmembrane region" description="Helical" evidence="6">
    <location>
        <begin position="404"/>
        <end position="425"/>
    </location>
</feature>
<dbReference type="AlphaFoldDB" id="A0AAD5X914"/>
<dbReference type="GO" id="GO:0016020">
    <property type="term" value="C:membrane"/>
    <property type="evidence" value="ECO:0007669"/>
    <property type="project" value="UniProtKB-SubCell"/>
</dbReference>
<accession>A0AAD5X914</accession>
<sequence length="487" mass="53768">MLRGDDYEDRYAESPKLHASHSNGIPSHAGTFALPTAFYNNEKSSTPAIKARTGSLLENPNISIRDAPPHKPPHPSIPTSLAEPKNLSINITYNTQYNIHYPDVAKPAVEPAFTPKRTKKASETYSSLTPLTDRLPFTITSDTLRFCLLCIAWYSSSAVTNNISKQILNIWSYPMTLTYVQFGMVAMFSLASEQVFKIGRIRIPSIEIVQTVLPLALFQIAGHIFSSYALSVMSVAISHTIKALSPLFTVAIYRLFFQIKSSPKVYWALIPLTCGVMIVCNGAAQELTFTITGFACSLTSTIIFVAQNLWSKKLFNDSSSKAPVTAGIRLDKLNLLFYSSGLAFLTMFPLWFYTDGVGLLFSSGAKEEGAVLTTRVAWYILLNGTTHFAQTVIAYWILSLVSPITYSIAGLVKRIFVIVASIIWFGEHVNMLEKVGIVMTFTGLYLYDRAKQDVAVGEAKMAAIQERRRSVGTLPMAVVAKKGEDMS</sequence>
<evidence type="ECO:0000256" key="1">
    <source>
        <dbReference type="ARBA" id="ARBA00004141"/>
    </source>
</evidence>
<keyword evidence="3 6" id="KW-1133">Transmembrane helix</keyword>
<evidence type="ECO:0000256" key="6">
    <source>
        <dbReference type="SAM" id="Phobius"/>
    </source>
</evidence>
<feature type="transmembrane region" description="Helical" evidence="6">
    <location>
        <begin position="376"/>
        <end position="397"/>
    </location>
</feature>
<keyword evidence="2 6" id="KW-0812">Transmembrane</keyword>
<evidence type="ECO:0000256" key="4">
    <source>
        <dbReference type="ARBA" id="ARBA00023136"/>
    </source>
</evidence>
<evidence type="ECO:0000256" key="3">
    <source>
        <dbReference type="ARBA" id="ARBA00022989"/>
    </source>
</evidence>
<feature type="transmembrane region" description="Helical" evidence="6">
    <location>
        <begin position="290"/>
        <end position="310"/>
    </location>
</feature>
<gene>
    <name evidence="8" type="primary">SLY41</name>
    <name evidence="8" type="ORF">HK097_004066</name>
</gene>
<dbReference type="EMBL" id="JADGJD010000020">
    <property type="protein sequence ID" value="KAJ3056802.1"/>
    <property type="molecule type" value="Genomic_DNA"/>
</dbReference>